<gene>
    <name evidence="1" type="ORF">HX826_26255</name>
</gene>
<dbReference type="Proteomes" id="UP000546584">
    <property type="component" value="Unassembled WGS sequence"/>
</dbReference>
<organism evidence="1 2">
    <name type="scientific">Pseudomonas yamanorum</name>
    <dbReference type="NCBI Taxonomy" id="515393"/>
    <lineage>
        <taxon>Bacteria</taxon>
        <taxon>Pseudomonadati</taxon>
        <taxon>Pseudomonadota</taxon>
        <taxon>Gammaproteobacteria</taxon>
        <taxon>Pseudomonadales</taxon>
        <taxon>Pseudomonadaceae</taxon>
        <taxon>Pseudomonas</taxon>
    </lineage>
</organism>
<dbReference type="AlphaFoldDB" id="A0AAJ3H8S1"/>
<dbReference type="EMBL" id="JACAQR010000047">
    <property type="protein sequence ID" value="NWD45388.1"/>
    <property type="molecule type" value="Genomic_DNA"/>
</dbReference>
<evidence type="ECO:0000313" key="2">
    <source>
        <dbReference type="Proteomes" id="UP000546584"/>
    </source>
</evidence>
<proteinExistence type="predicted"/>
<protein>
    <submittedName>
        <fullName evidence="1">Uncharacterized protein</fullName>
    </submittedName>
</protein>
<name>A0AAJ3H8S1_9PSED</name>
<reference evidence="1 2" key="1">
    <citation type="submission" date="2020-04" db="EMBL/GenBank/DDBJ databases">
        <title>Molecular characterization of pseudomonads from Agaricus bisporus reveal novel blotch 2 pathogens in Western Europe.</title>
        <authorList>
            <person name="Taparia T."/>
            <person name="Krijger M."/>
            <person name="Haynes E."/>
            <person name="Elpinstone J.G."/>
            <person name="Noble R."/>
            <person name="Van Der Wolf J."/>
        </authorList>
    </citation>
    <scope>NUCLEOTIDE SEQUENCE [LARGE SCALE GENOMIC DNA]</scope>
    <source>
        <strain evidence="1 2">IPO3753</strain>
    </source>
</reference>
<accession>A0AAJ3H8S1</accession>
<sequence>MSETEIQSTSPDDHYRVEVTPWEARNTQWVCSPRIVDTWQGSRVFQFEDARWSADQSVWLNSTTVELKLRKFPGDKTGLGVSVVIDCAGLVARLGDGSEVELSKLEGALEASGLK</sequence>
<comment type="caution">
    <text evidence="1">The sequence shown here is derived from an EMBL/GenBank/DDBJ whole genome shotgun (WGS) entry which is preliminary data.</text>
</comment>
<evidence type="ECO:0000313" key="1">
    <source>
        <dbReference type="EMBL" id="NWD45388.1"/>
    </source>
</evidence>
<dbReference type="RefSeq" id="WP_177027239.1">
    <property type="nucleotide sequence ID" value="NZ_JACAQR010000047.1"/>
</dbReference>